<dbReference type="InterPro" id="IPR032675">
    <property type="entry name" value="LRR_dom_sf"/>
</dbReference>
<reference evidence="1" key="1">
    <citation type="submission" date="2020-05" db="EMBL/GenBank/DDBJ databases">
        <title>Mycena genomes resolve the evolution of fungal bioluminescence.</title>
        <authorList>
            <person name="Tsai I.J."/>
        </authorList>
    </citation>
    <scope>NUCLEOTIDE SEQUENCE</scope>
    <source>
        <strain evidence="1">CCC161011</strain>
    </source>
</reference>
<dbReference type="AlphaFoldDB" id="A0A8H7D8S9"/>
<proteinExistence type="predicted"/>
<comment type="caution">
    <text evidence="1">The sequence shown here is derived from an EMBL/GenBank/DDBJ whole genome shotgun (WGS) entry which is preliminary data.</text>
</comment>
<dbReference type="EMBL" id="JACAZI010000003">
    <property type="protein sequence ID" value="KAF7365575.1"/>
    <property type="molecule type" value="Genomic_DNA"/>
</dbReference>
<dbReference type="Gene3D" id="3.80.10.10">
    <property type="entry name" value="Ribonuclease Inhibitor"/>
    <property type="match status" value="1"/>
</dbReference>
<dbReference type="SUPFAM" id="SSF52047">
    <property type="entry name" value="RNI-like"/>
    <property type="match status" value="1"/>
</dbReference>
<sequence length="586" mass="66259">MATSRRADFLDKDAVRENQVARTSPSKVQQLFRKIKSNLNSVSSSGNSQIAVLDVASEPAENSKTGLTDNPVLPILLEQAERTSGWSKAEIRLLVEEYESQISSLDSEKAIVHFGSISKLRDHYRIIISVLRYLVAPVRPLPVELLAEIFVLTMPALGEEGGGLPSSWRRGFRQLYTRLALQKCLQGIAHLHALETDRAEYPAAMGWPMRSGGSFRDVDGMKAWLARSEPLPIPISIYTQREDWREYEHLRPFPALLDELLQISPRWRSLHVQNPLPPSFFRRLAENGLDSLEELDITRGLDVHHPDHLDDDSEILSFVTPRLRSVSMDLKCRFSIPWTQLSDIRLSYGLWPDKALDILAQCTNLVTASISTAGWPSTPPPRTKLITLAHLHTLHLVFTETDPYFMPFLGQLSAPALKHFRLYSTPYSIWAKADFTAFQLRSENITHFELTDSSPTPDDLSTALIYAPSLTHLKVLSPRCIDDNLLRALTLENGTQPLVPCLHDLTLLELRSSWLSEDVLISMILSRWWTDAELASHSALPSVARWTRINMTFTRSNRGSAAYSGFTNIMRDLRHQGLNIMNLPFE</sequence>
<dbReference type="Proteomes" id="UP000620124">
    <property type="component" value="Unassembled WGS sequence"/>
</dbReference>
<accession>A0A8H7D8S9</accession>
<gene>
    <name evidence="1" type="ORF">MVEN_00430900</name>
</gene>
<keyword evidence="2" id="KW-1185">Reference proteome</keyword>
<organism evidence="1 2">
    <name type="scientific">Mycena venus</name>
    <dbReference type="NCBI Taxonomy" id="2733690"/>
    <lineage>
        <taxon>Eukaryota</taxon>
        <taxon>Fungi</taxon>
        <taxon>Dikarya</taxon>
        <taxon>Basidiomycota</taxon>
        <taxon>Agaricomycotina</taxon>
        <taxon>Agaricomycetes</taxon>
        <taxon>Agaricomycetidae</taxon>
        <taxon>Agaricales</taxon>
        <taxon>Marasmiineae</taxon>
        <taxon>Mycenaceae</taxon>
        <taxon>Mycena</taxon>
    </lineage>
</organism>
<evidence type="ECO:0000313" key="1">
    <source>
        <dbReference type="EMBL" id="KAF7365575.1"/>
    </source>
</evidence>
<protein>
    <submittedName>
        <fullName evidence="1">F-box domain-containing protein</fullName>
    </submittedName>
</protein>
<evidence type="ECO:0000313" key="2">
    <source>
        <dbReference type="Proteomes" id="UP000620124"/>
    </source>
</evidence>
<name>A0A8H7D8S9_9AGAR</name>